<feature type="binding site" evidence="7">
    <location>
        <position position="262"/>
    </location>
    <ligand>
        <name>a divalent metal cation</name>
        <dbReference type="ChEBI" id="CHEBI:60240"/>
    </ligand>
</feature>
<evidence type="ECO:0000256" key="2">
    <source>
        <dbReference type="ARBA" id="ARBA00008785"/>
    </source>
</evidence>
<feature type="binding site" evidence="7">
    <location>
        <position position="261"/>
    </location>
    <ligand>
        <name>a divalent metal cation</name>
        <dbReference type="ChEBI" id="CHEBI:60240"/>
    </ligand>
</feature>
<evidence type="ECO:0000259" key="10">
    <source>
        <dbReference type="SMART" id="SM01274"/>
    </source>
</evidence>
<reference evidence="12" key="1">
    <citation type="submission" date="2018-01" db="EMBL/GenBank/DDBJ databases">
        <title>Draft Genome Sequence of the Radioresistant Bacterium Deinococcus aerius TR0125, Isolated from the Higher Atmosphere above Japan.</title>
        <authorList>
            <person name="Satoh K."/>
            <person name="Arai H."/>
            <person name="Sanzen T."/>
            <person name="Kawaguchi Y."/>
            <person name="Hayashi H."/>
            <person name="Yokobori S."/>
            <person name="Yamagishi A."/>
            <person name="Oono Y."/>
            <person name="Narumi I."/>
        </authorList>
    </citation>
    <scope>NUCLEOTIDE SEQUENCE [LARGE SCALE GENOMIC DNA]</scope>
    <source>
        <strain evidence="12">TR0125</strain>
    </source>
</reference>
<keyword evidence="3 7" id="KW-0479">Metal-binding</keyword>
<dbReference type="InterPro" id="IPR012301">
    <property type="entry name" value="Malic_N_dom"/>
</dbReference>
<proteinExistence type="inferred from homology"/>
<comment type="cofactor">
    <cofactor evidence="7">
        <name>Mg(2+)</name>
        <dbReference type="ChEBI" id="CHEBI:18420"/>
    </cofactor>
    <cofactor evidence="7">
        <name>Mn(2+)</name>
        <dbReference type="ChEBI" id="CHEBI:29035"/>
    </cofactor>
    <text evidence="7">Divalent metal cations. Prefers magnesium or manganese.</text>
</comment>
<dbReference type="Proteomes" id="UP000236569">
    <property type="component" value="Unassembled WGS sequence"/>
</dbReference>
<evidence type="ECO:0000256" key="1">
    <source>
        <dbReference type="ARBA" id="ARBA00001936"/>
    </source>
</evidence>
<gene>
    <name evidence="11" type="ORF">DAERI_080060</name>
</gene>
<dbReference type="Pfam" id="PF00390">
    <property type="entry name" value="malic"/>
    <property type="match status" value="1"/>
</dbReference>
<dbReference type="SMART" id="SM00919">
    <property type="entry name" value="Malic_M"/>
    <property type="match status" value="1"/>
</dbReference>
<dbReference type="GO" id="GO:0051287">
    <property type="term" value="F:NAD binding"/>
    <property type="evidence" value="ECO:0007669"/>
    <property type="project" value="InterPro"/>
</dbReference>
<dbReference type="Gene3D" id="3.40.50.10380">
    <property type="entry name" value="Malic enzyme, N-terminal domain"/>
    <property type="match status" value="1"/>
</dbReference>
<dbReference type="InterPro" id="IPR046346">
    <property type="entry name" value="Aminoacid_DH-like_N_sf"/>
</dbReference>
<evidence type="ECO:0000256" key="3">
    <source>
        <dbReference type="ARBA" id="ARBA00022723"/>
    </source>
</evidence>
<evidence type="ECO:0000259" key="9">
    <source>
        <dbReference type="SMART" id="SM00919"/>
    </source>
</evidence>
<dbReference type="PANTHER" id="PTHR23406:SF34">
    <property type="entry name" value="NAD-DEPENDENT MALIC ENZYME, MITOCHONDRIAL"/>
    <property type="match status" value="1"/>
</dbReference>
<dbReference type="EMBL" id="BFAG01000008">
    <property type="protein sequence ID" value="GBF06269.1"/>
    <property type="molecule type" value="Genomic_DNA"/>
</dbReference>
<feature type="domain" description="Malic enzyme NAD-binding" evidence="9">
    <location>
        <begin position="286"/>
        <end position="542"/>
    </location>
</feature>
<dbReference type="GO" id="GO:0046872">
    <property type="term" value="F:metal ion binding"/>
    <property type="evidence" value="ECO:0007669"/>
    <property type="project" value="UniProtKB-KW"/>
</dbReference>
<feature type="active site" description="Proton donor" evidence="5">
    <location>
        <position position="119"/>
    </location>
</feature>
<organism evidence="11 12">
    <name type="scientific">Deinococcus aerius</name>
    <dbReference type="NCBI Taxonomy" id="200253"/>
    <lineage>
        <taxon>Bacteria</taxon>
        <taxon>Thermotogati</taxon>
        <taxon>Deinococcota</taxon>
        <taxon>Deinococci</taxon>
        <taxon>Deinococcales</taxon>
        <taxon>Deinococcaceae</taxon>
        <taxon>Deinococcus</taxon>
    </lineage>
</organism>
<evidence type="ECO:0000256" key="4">
    <source>
        <dbReference type="ARBA" id="ARBA00023027"/>
    </source>
</evidence>
<evidence type="ECO:0000256" key="6">
    <source>
        <dbReference type="PIRSR" id="PIRSR000106-2"/>
    </source>
</evidence>
<dbReference type="GO" id="GO:0006108">
    <property type="term" value="P:malate metabolic process"/>
    <property type="evidence" value="ECO:0007669"/>
    <property type="project" value="TreeGrafter"/>
</dbReference>
<evidence type="ECO:0000313" key="11">
    <source>
        <dbReference type="EMBL" id="GBF06269.1"/>
    </source>
</evidence>
<dbReference type="GO" id="GO:0004470">
    <property type="term" value="F:malic enzyme activity"/>
    <property type="evidence" value="ECO:0007669"/>
    <property type="project" value="InterPro"/>
</dbReference>
<comment type="caution">
    <text evidence="11">The sequence shown here is derived from an EMBL/GenBank/DDBJ whole genome shotgun (WGS) entry which is preliminary data.</text>
</comment>
<feature type="domain" description="Malic enzyme N-terminal" evidence="10">
    <location>
        <begin position="96"/>
        <end position="276"/>
    </location>
</feature>
<dbReference type="AlphaFoldDB" id="A0A2I9CW96"/>
<evidence type="ECO:0000256" key="5">
    <source>
        <dbReference type="PIRSR" id="PIRSR000106-1"/>
    </source>
</evidence>
<dbReference type="Pfam" id="PF03949">
    <property type="entry name" value="Malic_M"/>
    <property type="match status" value="1"/>
</dbReference>
<evidence type="ECO:0000256" key="7">
    <source>
        <dbReference type="PIRSR" id="PIRSR000106-3"/>
    </source>
</evidence>
<dbReference type="InterPro" id="IPR036291">
    <property type="entry name" value="NAD(P)-bd_dom_sf"/>
</dbReference>
<dbReference type="PIRSF" id="PIRSF000106">
    <property type="entry name" value="ME"/>
    <property type="match status" value="1"/>
</dbReference>
<comment type="cofactor">
    <cofactor evidence="1">
        <name>Mn(2+)</name>
        <dbReference type="ChEBI" id="CHEBI:29035"/>
    </cofactor>
</comment>
<accession>A0A2I9CW96</accession>
<name>A0A2I9CW96_9DEIO</name>
<dbReference type="InterPro" id="IPR001891">
    <property type="entry name" value="Malic_OxRdtase"/>
</dbReference>
<dbReference type="PRINTS" id="PR00072">
    <property type="entry name" value="MALOXRDTASE"/>
</dbReference>
<keyword evidence="4" id="KW-0520">NAD</keyword>
<dbReference type="SUPFAM" id="SSF51735">
    <property type="entry name" value="NAD(P)-binding Rossmann-fold domains"/>
    <property type="match status" value="1"/>
</dbReference>
<sequence>MTTTEDRLPLTTHYDVRRDAAGHRYLEPLVRGFDLTRIPLLNKGTAFTEEEREALGLDGLIAPQVDSLETLVGRLYRDYVRITDPLEKHVFLRNLQDRNEVLFYALLAAHVEEMLPVVYTPTVGLAVQRFSQIYRVPRGLMLSTRTIERAEGALANVPLNDVRIIVATDSSAILGIGDQGFGGMGISIGKLSLYVVAGGVGPDKTLPVELDVGTNRQDLIDDPDYLGVHHRRLTGDEYLAFVDRFVEATRRRYPKAIIQWEDFSRDAAFTVLERYRRVVPSFNDDIQGTGAVVLAGVLNACRLKGERLRDQRIVIHGAGAGGIGVTDALRRGLMRDGLGDGEARARLFVLDQTGLLLSDRELDGYKRPYAHDPAGLGFTYEGRAPGLLETVRGAKATVLVGLSGVAGAFSEEVVRAVRANTPWPVVFPLSNPTAHCEALPEDVLRWTDGAALVATGSPFAPVELGGRTHPIGQGNNAFIFPGLGFGAVLAGAREITDEMVLEAAYALADYTGREHPERLYPPVAELPAASVEVAARVIRQALRDGVAQETGLDDLDEAALTERVRAKFWVPKYLPFRAPGREGGRA</sequence>
<evidence type="ECO:0000256" key="8">
    <source>
        <dbReference type="RuleBase" id="RU003427"/>
    </source>
</evidence>
<dbReference type="SMART" id="SM01274">
    <property type="entry name" value="malic"/>
    <property type="match status" value="1"/>
</dbReference>
<dbReference type="Gene3D" id="3.40.50.720">
    <property type="entry name" value="NAD(P)-binding Rossmann-like Domain"/>
    <property type="match status" value="1"/>
</dbReference>
<dbReference type="RefSeq" id="WP_201262751.1">
    <property type="nucleotide sequence ID" value="NZ_BFAG01000008.1"/>
</dbReference>
<dbReference type="PANTHER" id="PTHR23406">
    <property type="entry name" value="MALIC ENZYME-RELATED"/>
    <property type="match status" value="1"/>
</dbReference>
<dbReference type="SUPFAM" id="SSF53223">
    <property type="entry name" value="Aminoacid dehydrogenase-like, N-terminal domain"/>
    <property type="match status" value="1"/>
</dbReference>
<feature type="binding site" evidence="6">
    <location>
        <position position="475"/>
    </location>
    <ligand>
        <name>(S)-malate</name>
        <dbReference type="ChEBI" id="CHEBI:15589"/>
    </ligand>
</feature>
<dbReference type="GO" id="GO:0016616">
    <property type="term" value="F:oxidoreductase activity, acting on the CH-OH group of donors, NAD or NADP as acceptor"/>
    <property type="evidence" value="ECO:0007669"/>
    <property type="project" value="InterPro"/>
</dbReference>
<dbReference type="InterPro" id="IPR012302">
    <property type="entry name" value="Malic_NAD-bd"/>
</dbReference>
<dbReference type="NCBIfam" id="NF010052">
    <property type="entry name" value="PRK13529.1"/>
    <property type="match status" value="1"/>
</dbReference>
<dbReference type="PROSITE" id="PS00331">
    <property type="entry name" value="MALIC_ENZYMES"/>
    <property type="match status" value="1"/>
</dbReference>
<feature type="binding site" evidence="6">
    <location>
        <position position="431"/>
    </location>
    <ligand>
        <name>(S)-malate</name>
        <dbReference type="ChEBI" id="CHEBI:15589"/>
    </ligand>
</feature>
<protein>
    <submittedName>
        <fullName evidence="11">Malate dehydrogenase</fullName>
    </submittedName>
</protein>
<dbReference type="InterPro" id="IPR037062">
    <property type="entry name" value="Malic_N_dom_sf"/>
</dbReference>
<evidence type="ECO:0000313" key="12">
    <source>
        <dbReference type="Proteomes" id="UP000236569"/>
    </source>
</evidence>
<dbReference type="InterPro" id="IPR015884">
    <property type="entry name" value="Malic_enzyme_CS"/>
</dbReference>
<feature type="binding site" evidence="7">
    <location>
        <position position="285"/>
    </location>
    <ligand>
        <name>a divalent metal cation</name>
        <dbReference type="ChEBI" id="CHEBI:60240"/>
    </ligand>
</feature>
<keyword evidence="12" id="KW-1185">Reference proteome</keyword>
<comment type="similarity">
    <text evidence="2 8">Belongs to the malic enzymes family.</text>
</comment>
<feature type="active site" description="Proton acceptor" evidence="5">
    <location>
        <position position="190"/>
    </location>
</feature>